<reference evidence="2" key="1">
    <citation type="submission" date="2020-11" db="EMBL/GenBank/DDBJ databases">
        <authorList>
            <person name="Konstantinou D."/>
            <person name="Gkelis S."/>
            <person name="Popin R."/>
            <person name="Fewer D."/>
            <person name="Sivonen K."/>
        </authorList>
    </citation>
    <scope>NUCLEOTIDE SEQUENCE</scope>
    <source>
        <strain evidence="2">TAU-MAC 1115</strain>
    </source>
</reference>
<organism evidence="2 3">
    <name type="scientific">Leptothoe spongobia TAU-MAC 1115</name>
    <dbReference type="NCBI Taxonomy" id="1967444"/>
    <lineage>
        <taxon>Bacteria</taxon>
        <taxon>Bacillati</taxon>
        <taxon>Cyanobacteriota</taxon>
        <taxon>Cyanophyceae</taxon>
        <taxon>Nodosilineales</taxon>
        <taxon>Cymatolegaceae</taxon>
        <taxon>Leptothoe</taxon>
        <taxon>Leptothoe spongobia</taxon>
    </lineage>
</organism>
<evidence type="ECO:0000256" key="1">
    <source>
        <dbReference type="SAM" id="Phobius"/>
    </source>
</evidence>
<dbReference type="Pfam" id="PF13795">
    <property type="entry name" value="HupE_UreJ_2"/>
    <property type="match status" value="1"/>
</dbReference>
<name>A0A947DG51_9CYAN</name>
<feature type="transmembrane region" description="Helical" evidence="1">
    <location>
        <begin position="236"/>
        <end position="261"/>
    </location>
</feature>
<dbReference type="InterPro" id="IPR032809">
    <property type="entry name" value="Put_HupE_UreJ"/>
</dbReference>
<feature type="transmembrane region" description="Helical" evidence="1">
    <location>
        <begin position="303"/>
        <end position="325"/>
    </location>
</feature>
<comment type="caution">
    <text evidence="2">The sequence shown here is derived from an EMBL/GenBank/DDBJ whole genome shotgun (WGS) entry which is preliminary data.</text>
</comment>
<accession>A0A947DG51</accession>
<keyword evidence="1" id="KW-0812">Transmembrane</keyword>
<protein>
    <submittedName>
        <fullName evidence="2">HupE/UreJ family protein</fullName>
    </submittedName>
</protein>
<feature type="transmembrane region" description="Helical" evidence="1">
    <location>
        <begin position="273"/>
        <end position="291"/>
    </location>
</feature>
<sequence length="364" mass="40357">MKRFTRFFQIGFLSLLAMIWMGHVAIATALAHWADLAVADVIVTDTEAQITLTVPTTLLAFADDNNDQTLSQSEINKHYSQLEQRLSSTIVLTNQADASGTFTFAPVVATQSKDKVTHNTFSLTYQWPSPLQKLSIRYSLFAPELDQAQCLATITQGERTRNVVFTPENNSVEIAGTVSWQQQFASFLHLGVEHIFTGYDHILFLVALLLPGGNLPQLLKIVTAFTIAHSLTLTLAALNIVTLPIALVESVIALSIVYVAAENLWKKQINHRPWLTFGFGLIHGLGFANILRELTQSQGNLLLSLASFNLGVELGQIAIVLLVFYGLRFFQQHRGELALRYGVSILMILMGSIWFAERSVAAWL</sequence>
<dbReference type="RefSeq" id="WP_215609544.1">
    <property type="nucleotide sequence ID" value="NZ_JADOES010000027.1"/>
</dbReference>
<feature type="transmembrane region" description="Helical" evidence="1">
    <location>
        <begin position="337"/>
        <end position="356"/>
    </location>
</feature>
<proteinExistence type="predicted"/>
<reference evidence="2" key="2">
    <citation type="journal article" date="2021" name="Mar. Drugs">
        <title>Genome Reduction and Secondary Metabolism of the Marine Sponge-Associated Cyanobacterium Leptothoe.</title>
        <authorList>
            <person name="Konstantinou D."/>
            <person name="Popin R.V."/>
            <person name="Fewer D.P."/>
            <person name="Sivonen K."/>
            <person name="Gkelis S."/>
        </authorList>
    </citation>
    <scope>NUCLEOTIDE SEQUENCE</scope>
    <source>
        <strain evidence="2">TAU-MAC 1115</strain>
    </source>
</reference>
<dbReference type="Proteomes" id="UP000717364">
    <property type="component" value="Unassembled WGS sequence"/>
</dbReference>
<keyword evidence="3" id="KW-1185">Reference proteome</keyword>
<evidence type="ECO:0000313" key="3">
    <source>
        <dbReference type="Proteomes" id="UP000717364"/>
    </source>
</evidence>
<dbReference type="AlphaFoldDB" id="A0A947DG51"/>
<gene>
    <name evidence="2" type="ORF">IXB50_13690</name>
</gene>
<keyword evidence="1" id="KW-1133">Transmembrane helix</keyword>
<evidence type="ECO:0000313" key="2">
    <source>
        <dbReference type="EMBL" id="MBT9316477.1"/>
    </source>
</evidence>
<keyword evidence="1" id="KW-0472">Membrane</keyword>
<dbReference type="EMBL" id="JADOES010000027">
    <property type="protein sequence ID" value="MBT9316477.1"/>
    <property type="molecule type" value="Genomic_DNA"/>
</dbReference>